<sequence>MMILGELATADDQRAYRRGPMRPRRLVSVRANQSKRLSSHVFRTVDLTVLALVTVVVAALHSPDAVLSMPLRQIVPLLVGVLILARALRTLSLYRFCRSETMTVHLVVLIGALAIAGGSALLVEAVVGHGQELAQCWWWILASGLAVTILHVGWWLRVRTWRDAGWLLPNLVIVGATDHAERLITEALERRHVNVLGVFDDRRERSPAAVHGVPVLGDVSALLSHRVLPFVDRIVIAVEPSATSRVREISARLAPLPNQVTLFLALDESYGRSAALSELEDSPLAELHTSVGLDRKSFAKRLQDLAIAVPVLVLISPVLAMIALLVKLDSPGPVFFRQRRHGFNNEEILVWKFRSMRTETTDARAERQVSANDERVTRVGRLLRRTSLDELPQLVNVLRGEMSLVGPRPHAIGMKTGEVESARLVAEYAHRHRIKPGMTGWAAVKGSRGPLNDAVEVQRRVALDIDYIARQSFLLDLRIMAMTLPGLLGDRHTVR</sequence>
<evidence type="ECO:0000256" key="4">
    <source>
        <dbReference type="ARBA" id="ARBA00022692"/>
    </source>
</evidence>
<evidence type="ECO:0000256" key="5">
    <source>
        <dbReference type="ARBA" id="ARBA00022989"/>
    </source>
</evidence>
<accession>A0ABY4R327</accession>
<dbReference type="InterPro" id="IPR017475">
    <property type="entry name" value="EPS_sugar_tfrase"/>
</dbReference>
<comment type="similarity">
    <text evidence="2">Belongs to the bacterial sugar transferase family.</text>
</comment>
<reference evidence="9" key="1">
    <citation type="journal article" date="2018" name="Int. J. Syst. Evol. Microbiol.">
        <title>Jatrophihabitans telluris sp. nov., isolated from sediment soil of lava forest wetlands and the emended description of the genus Jatrophihabitans.</title>
        <authorList>
            <person name="Lee K.C."/>
            <person name="Suh M.K."/>
            <person name="Eom M.K."/>
            <person name="Kim K.K."/>
            <person name="Kim J.S."/>
            <person name="Kim D.S."/>
            <person name="Ko S.H."/>
            <person name="Shin Y.K."/>
            <person name="Lee J.S."/>
        </authorList>
    </citation>
    <scope>NUCLEOTIDE SEQUENCE</scope>
    <source>
        <strain evidence="9">N237</strain>
    </source>
</reference>
<evidence type="ECO:0000256" key="2">
    <source>
        <dbReference type="ARBA" id="ARBA00006464"/>
    </source>
</evidence>
<comment type="subcellular location">
    <subcellularLocation>
        <location evidence="1">Membrane</location>
        <topology evidence="1">Multi-pass membrane protein</topology>
    </subcellularLocation>
</comment>
<dbReference type="NCBIfam" id="TIGR03025">
    <property type="entry name" value="EPS_sugtrans"/>
    <property type="match status" value="1"/>
</dbReference>
<keyword evidence="3" id="KW-0808">Transferase</keyword>
<feature type="transmembrane region" description="Helical" evidence="7">
    <location>
        <begin position="137"/>
        <end position="156"/>
    </location>
</feature>
<feature type="transmembrane region" description="Helical" evidence="7">
    <location>
        <begin position="74"/>
        <end position="94"/>
    </location>
</feature>
<dbReference type="Pfam" id="PF13727">
    <property type="entry name" value="CoA_binding_3"/>
    <property type="match status" value="1"/>
</dbReference>
<dbReference type="Gene3D" id="3.40.50.720">
    <property type="entry name" value="NAD(P)-binding Rossmann-like Domain"/>
    <property type="match status" value="1"/>
</dbReference>
<evidence type="ECO:0000256" key="3">
    <source>
        <dbReference type="ARBA" id="ARBA00022679"/>
    </source>
</evidence>
<organism evidence="9 10">
    <name type="scientific">Jatrophihabitans telluris</name>
    <dbReference type="NCBI Taxonomy" id="2038343"/>
    <lineage>
        <taxon>Bacteria</taxon>
        <taxon>Bacillati</taxon>
        <taxon>Actinomycetota</taxon>
        <taxon>Actinomycetes</taxon>
        <taxon>Jatrophihabitantales</taxon>
        <taxon>Jatrophihabitantaceae</taxon>
        <taxon>Jatrophihabitans</taxon>
    </lineage>
</organism>
<keyword evidence="10" id="KW-1185">Reference proteome</keyword>
<protein>
    <submittedName>
        <fullName evidence="9">Exopolysaccharide biosynthesis polyprenyl glycosylphosphotransferase</fullName>
    </submittedName>
</protein>
<dbReference type="RefSeq" id="WP_249773713.1">
    <property type="nucleotide sequence ID" value="NZ_CP097332.1"/>
</dbReference>
<dbReference type="EMBL" id="CP097332">
    <property type="protein sequence ID" value="UQX89818.1"/>
    <property type="molecule type" value="Genomic_DNA"/>
</dbReference>
<feature type="transmembrane region" description="Helical" evidence="7">
    <location>
        <begin position="305"/>
        <end position="326"/>
    </location>
</feature>
<evidence type="ECO:0000256" key="7">
    <source>
        <dbReference type="SAM" id="Phobius"/>
    </source>
</evidence>
<name>A0ABY4R327_9ACTN</name>
<dbReference type="Proteomes" id="UP001056336">
    <property type="component" value="Chromosome"/>
</dbReference>
<evidence type="ECO:0000256" key="6">
    <source>
        <dbReference type="ARBA" id="ARBA00023136"/>
    </source>
</evidence>
<reference evidence="9" key="2">
    <citation type="submission" date="2022-05" db="EMBL/GenBank/DDBJ databases">
        <authorList>
            <person name="Kim J.-S."/>
            <person name="Lee K."/>
            <person name="Suh M."/>
            <person name="Eom M."/>
            <person name="Kim J.-S."/>
            <person name="Kim D.-S."/>
            <person name="Ko S.-H."/>
            <person name="Shin Y."/>
            <person name="Lee J.-S."/>
        </authorList>
    </citation>
    <scope>NUCLEOTIDE SEQUENCE</scope>
    <source>
        <strain evidence="9">N237</strain>
    </source>
</reference>
<proteinExistence type="inferred from homology"/>
<evidence type="ECO:0000256" key="1">
    <source>
        <dbReference type="ARBA" id="ARBA00004141"/>
    </source>
</evidence>
<keyword evidence="6 7" id="KW-0472">Membrane</keyword>
<gene>
    <name evidence="9" type="ORF">M6D93_07390</name>
</gene>
<dbReference type="Pfam" id="PF02397">
    <property type="entry name" value="Bac_transf"/>
    <property type="match status" value="1"/>
</dbReference>
<dbReference type="PANTHER" id="PTHR30576:SF0">
    <property type="entry name" value="UNDECAPRENYL-PHOSPHATE N-ACETYLGALACTOSAMINYL 1-PHOSPHATE TRANSFERASE-RELATED"/>
    <property type="match status" value="1"/>
</dbReference>
<feature type="transmembrane region" description="Helical" evidence="7">
    <location>
        <begin position="40"/>
        <end position="62"/>
    </location>
</feature>
<evidence type="ECO:0000313" key="10">
    <source>
        <dbReference type="Proteomes" id="UP001056336"/>
    </source>
</evidence>
<feature type="transmembrane region" description="Helical" evidence="7">
    <location>
        <begin position="106"/>
        <end position="125"/>
    </location>
</feature>
<keyword evidence="5 7" id="KW-1133">Transmembrane helix</keyword>
<keyword evidence="4 7" id="KW-0812">Transmembrane</keyword>
<evidence type="ECO:0000313" key="9">
    <source>
        <dbReference type="EMBL" id="UQX89818.1"/>
    </source>
</evidence>
<dbReference type="PANTHER" id="PTHR30576">
    <property type="entry name" value="COLANIC BIOSYNTHESIS UDP-GLUCOSE LIPID CARRIER TRANSFERASE"/>
    <property type="match status" value="1"/>
</dbReference>
<dbReference type="InterPro" id="IPR003362">
    <property type="entry name" value="Bact_transf"/>
</dbReference>
<feature type="domain" description="Bacterial sugar transferase" evidence="8">
    <location>
        <begin position="300"/>
        <end position="485"/>
    </location>
</feature>
<evidence type="ECO:0000259" key="8">
    <source>
        <dbReference type="Pfam" id="PF02397"/>
    </source>
</evidence>